<dbReference type="Proteomes" id="UP000253562">
    <property type="component" value="Unassembled WGS sequence"/>
</dbReference>
<evidence type="ECO:0000313" key="1">
    <source>
        <dbReference type="EMBL" id="RCS48301.1"/>
    </source>
</evidence>
<sequence>MRTLLLKWKEKLRRETLFLSPGATSHTGRQETSGEMALVRVILDATRYQVKVKFLRLTSFYGEKNSPYTSIGLLASISPDLPIW</sequence>
<evidence type="ECO:0000313" key="2">
    <source>
        <dbReference type="Proteomes" id="UP000253562"/>
    </source>
</evidence>
<gene>
    <name evidence="1" type="ORF">DTL42_13320</name>
</gene>
<proteinExistence type="predicted"/>
<dbReference type="AlphaFoldDB" id="A0A368KQI5"/>
<protein>
    <submittedName>
        <fullName evidence="1">Uncharacterized protein</fullName>
    </submittedName>
</protein>
<reference evidence="1 2" key="1">
    <citation type="submission" date="2018-07" db="EMBL/GenBank/DDBJ databases">
        <title>Comparative genomes isolates from brazilian mangrove.</title>
        <authorList>
            <person name="De Araujo J.E."/>
            <person name="Taketani R.G."/>
            <person name="Silva M.C.P."/>
            <person name="Lourenco M.V."/>
            <person name="Oliveira V.M."/>
            <person name="Andreote F.D."/>
        </authorList>
    </citation>
    <scope>NUCLEOTIDE SEQUENCE [LARGE SCALE GENOMIC DNA]</scope>
    <source>
        <strain evidence="1 2">HEX PRIS-MGV</strain>
    </source>
</reference>
<name>A0A368KQI5_9BACT</name>
<dbReference type="EMBL" id="QPEX01000025">
    <property type="protein sequence ID" value="RCS48301.1"/>
    <property type="molecule type" value="Genomic_DNA"/>
</dbReference>
<comment type="caution">
    <text evidence="1">The sequence shown here is derived from an EMBL/GenBank/DDBJ whole genome shotgun (WGS) entry which is preliminary data.</text>
</comment>
<organism evidence="1 2">
    <name type="scientific">Bremerella cremea</name>
    <dbReference type="NCBI Taxonomy" id="1031537"/>
    <lineage>
        <taxon>Bacteria</taxon>
        <taxon>Pseudomonadati</taxon>
        <taxon>Planctomycetota</taxon>
        <taxon>Planctomycetia</taxon>
        <taxon>Pirellulales</taxon>
        <taxon>Pirellulaceae</taxon>
        <taxon>Bremerella</taxon>
    </lineage>
</organism>
<accession>A0A368KQI5</accession>